<comment type="caution">
    <text evidence="2">The sequence shown here is derived from an EMBL/GenBank/DDBJ whole genome shotgun (WGS) entry which is preliminary data.</text>
</comment>
<evidence type="ECO:0000313" key="2">
    <source>
        <dbReference type="EMBL" id="KAK8884081.1"/>
    </source>
</evidence>
<dbReference type="PANTHER" id="PTHR24110">
    <property type="entry name" value="CENTROSOMAL PROTEIN OF 78 KDA"/>
    <property type="match status" value="1"/>
</dbReference>
<dbReference type="SUPFAM" id="SSF52047">
    <property type="entry name" value="RNI-like"/>
    <property type="match status" value="1"/>
</dbReference>
<proteinExistence type="predicted"/>
<evidence type="ECO:0000313" key="3">
    <source>
        <dbReference type="Proteomes" id="UP001470230"/>
    </source>
</evidence>
<dbReference type="PANTHER" id="PTHR24110:SF3">
    <property type="entry name" value="CENTROSOMAL PROTEIN OF 78 KDA"/>
    <property type="match status" value="1"/>
</dbReference>
<dbReference type="Proteomes" id="UP001470230">
    <property type="component" value="Unassembled WGS sequence"/>
</dbReference>
<dbReference type="Gene3D" id="3.80.10.10">
    <property type="entry name" value="Ribonuclease Inhibitor"/>
    <property type="match status" value="1"/>
</dbReference>
<organism evidence="2 3">
    <name type="scientific">Tritrichomonas musculus</name>
    <dbReference type="NCBI Taxonomy" id="1915356"/>
    <lineage>
        <taxon>Eukaryota</taxon>
        <taxon>Metamonada</taxon>
        <taxon>Parabasalia</taxon>
        <taxon>Tritrichomonadida</taxon>
        <taxon>Tritrichomonadidae</taxon>
        <taxon>Tritrichomonas</taxon>
    </lineage>
</organism>
<dbReference type="InterPro" id="IPR032675">
    <property type="entry name" value="LRR_dom_sf"/>
</dbReference>
<accession>A0ABR2JYZ7</accession>
<feature type="region of interest" description="Disordered" evidence="1">
    <location>
        <begin position="397"/>
        <end position="416"/>
    </location>
</feature>
<keyword evidence="3" id="KW-1185">Reference proteome</keyword>
<evidence type="ECO:0008006" key="4">
    <source>
        <dbReference type="Google" id="ProtNLM"/>
    </source>
</evidence>
<protein>
    <recommendedName>
        <fullName evidence="4">Leucine Rich Repeat family protein</fullName>
    </recommendedName>
</protein>
<sequence length="416" mass="47837">MSNPKNKPLSQIELQGFGLSDSKLKDLVYDFSRINNKFFQPIIAAIKQYGIQHLSSLSFSLDMYYQSYKSEFPTVRPDKARVVIRSSKPKMEPTVLAESCYRKFPKAIDSLLLALEYVLKNTSTLETLTFRSFLLTKPQIEKLSQILEQNSTIKKLRFDNVTLFDEGFSVVIRSLHHQGLKSFHCTNCGLTDNSIPDVKSFLLFHVSLQREAEWRASLELDGIVSTICLTTLDLQHNLFSVRCLMEIADVLADMPLTLLDIRYNQPMDDRIVFNIRKSIPHVAIRINDVTLKRKTQKKKRRNSHININDNDYNNEDENIHGSEQVASAEDNVFQMPMFNFLAAPSANSLGSSRTEEIKLARGVTVVGKRASEFSQYIQDLCNFAEQIMNNTHYIPKVTKKPKKRARSVSRRRIRKY</sequence>
<dbReference type="EMBL" id="JAPFFF010000008">
    <property type="protein sequence ID" value="KAK8884081.1"/>
    <property type="molecule type" value="Genomic_DNA"/>
</dbReference>
<name>A0ABR2JYZ7_9EUKA</name>
<reference evidence="2 3" key="1">
    <citation type="submission" date="2024-04" db="EMBL/GenBank/DDBJ databases">
        <title>Tritrichomonas musculus Genome.</title>
        <authorList>
            <person name="Alves-Ferreira E."/>
            <person name="Grigg M."/>
            <person name="Lorenzi H."/>
            <person name="Galac M."/>
        </authorList>
    </citation>
    <scope>NUCLEOTIDE SEQUENCE [LARGE SCALE GENOMIC DNA]</scope>
    <source>
        <strain evidence="2 3">EAF2021</strain>
    </source>
</reference>
<gene>
    <name evidence="2" type="ORF">M9Y10_043186</name>
</gene>
<evidence type="ECO:0000256" key="1">
    <source>
        <dbReference type="SAM" id="MobiDB-lite"/>
    </source>
</evidence>
<feature type="region of interest" description="Disordered" evidence="1">
    <location>
        <begin position="295"/>
        <end position="316"/>
    </location>
</feature>